<dbReference type="Proteomes" id="UP000245790">
    <property type="component" value="Unassembled WGS sequence"/>
</dbReference>
<feature type="binding site" evidence="8">
    <location>
        <position position="35"/>
    </location>
    <ligand>
        <name>FMN</name>
        <dbReference type="ChEBI" id="CHEBI:58210"/>
        <note>ligand shared between dimeric partners</note>
    </ligand>
</feature>
<dbReference type="InterPro" id="IPR052530">
    <property type="entry name" value="NAD(P)H_nitroreductase"/>
</dbReference>
<dbReference type="SUPFAM" id="SSF55469">
    <property type="entry name" value="FMN-dependent nitroreductase-like"/>
    <property type="match status" value="1"/>
</dbReference>
<evidence type="ECO:0000313" key="10">
    <source>
        <dbReference type="EMBL" id="PWK49938.1"/>
    </source>
</evidence>
<keyword evidence="4 7" id="KW-0521">NADP</keyword>
<keyword evidence="2 7" id="KW-0285">Flavoprotein</keyword>
<dbReference type="PIRSF" id="PIRSF000232">
    <property type="entry name" value="YdjA"/>
    <property type="match status" value="1"/>
</dbReference>
<dbReference type="CDD" id="cd02135">
    <property type="entry name" value="YdjA-like"/>
    <property type="match status" value="1"/>
</dbReference>
<proteinExistence type="inferred from homology"/>
<evidence type="ECO:0000259" key="9">
    <source>
        <dbReference type="Pfam" id="PF00881"/>
    </source>
</evidence>
<feature type="binding site" description="in other chain" evidence="8">
    <location>
        <begin position="10"/>
        <end position="12"/>
    </location>
    <ligand>
        <name>FMN</name>
        <dbReference type="ChEBI" id="CHEBI:58210"/>
        <note>ligand shared between dimeric partners</note>
    </ligand>
</feature>
<dbReference type="PANTHER" id="PTHR43821">
    <property type="entry name" value="NAD(P)H NITROREDUCTASE YDJA-RELATED"/>
    <property type="match status" value="1"/>
</dbReference>
<protein>
    <recommendedName>
        <fullName evidence="7">Putative NAD(P)H nitroreductase</fullName>
        <ecNumber evidence="7">1.-.-.-</ecNumber>
    </recommendedName>
</protein>
<gene>
    <name evidence="10" type="ORF">C8D97_107100</name>
</gene>
<comment type="caution">
    <text evidence="10">The sequence shown here is derived from an EMBL/GenBank/DDBJ whole genome shotgun (WGS) entry which is preliminary data.</text>
</comment>
<dbReference type="InterPro" id="IPR000415">
    <property type="entry name" value="Nitroreductase-like"/>
</dbReference>
<comment type="similarity">
    <text evidence="1 7">Belongs to the nitroreductase family.</text>
</comment>
<name>A0A316FM28_9GAMM</name>
<evidence type="ECO:0000256" key="8">
    <source>
        <dbReference type="PIRSR" id="PIRSR000232-1"/>
    </source>
</evidence>
<accession>A0A316FM28</accession>
<feature type="binding site" description="in other chain" evidence="8">
    <location>
        <begin position="134"/>
        <end position="136"/>
    </location>
    <ligand>
        <name>FMN</name>
        <dbReference type="ChEBI" id="CHEBI:58210"/>
        <note>ligand shared between dimeric partners</note>
    </ligand>
</feature>
<evidence type="ECO:0000256" key="3">
    <source>
        <dbReference type="ARBA" id="ARBA00022643"/>
    </source>
</evidence>
<dbReference type="Pfam" id="PF00881">
    <property type="entry name" value="Nitroreductase"/>
    <property type="match status" value="1"/>
</dbReference>
<dbReference type="EC" id="1.-.-.-" evidence="7"/>
<dbReference type="GO" id="GO:0016491">
    <property type="term" value="F:oxidoreductase activity"/>
    <property type="evidence" value="ECO:0007669"/>
    <property type="project" value="UniProtKB-UniRule"/>
</dbReference>
<reference evidence="10 11" key="1">
    <citation type="submission" date="2018-05" db="EMBL/GenBank/DDBJ databases">
        <title>Genomic Encyclopedia of Type Strains, Phase IV (KMG-IV): sequencing the most valuable type-strain genomes for metagenomic binning, comparative biology and taxonomic classification.</title>
        <authorList>
            <person name="Goeker M."/>
        </authorList>
    </citation>
    <scope>NUCLEOTIDE SEQUENCE [LARGE SCALE GENOMIC DNA]</scope>
    <source>
        <strain evidence="10 11">DSM 25350</strain>
    </source>
</reference>
<sequence>MDAFELLLNRSSFGKLEAPAPSKEQMELVYRAALRAPDHAGLRPWKFLVYQDEHALKKLGESFLEAKLKQNPELPEAKQQKALNMPFRAPMIIIAVTEYQEHKKVPEVEQVVSCGCAVHGMLYALQALGFSGYWRTGDLAFNPYLKQSLGIKPSDEIAGFLYIGTPKVRINKPDQANPEDYFFVQ</sequence>
<dbReference type="InterPro" id="IPR026021">
    <property type="entry name" value="YdjA-like"/>
</dbReference>
<evidence type="ECO:0000256" key="4">
    <source>
        <dbReference type="ARBA" id="ARBA00022857"/>
    </source>
</evidence>
<comment type="cofactor">
    <cofactor evidence="8">
        <name>FMN</name>
        <dbReference type="ChEBI" id="CHEBI:58210"/>
    </cofactor>
    <text evidence="8">Binds 1 FMN per subunit.</text>
</comment>
<organism evidence="10 11">
    <name type="scientific">Pleionea mediterranea</name>
    <dbReference type="NCBI Taxonomy" id="523701"/>
    <lineage>
        <taxon>Bacteria</taxon>
        <taxon>Pseudomonadati</taxon>
        <taxon>Pseudomonadota</taxon>
        <taxon>Gammaproteobacteria</taxon>
        <taxon>Oceanospirillales</taxon>
        <taxon>Pleioneaceae</taxon>
        <taxon>Pleionea</taxon>
    </lineage>
</organism>
<keyword evidence="6 7" id="KW-0520">NAD</keyword>
<keyword evidence="3 7" id="KW-0288">FMN</keyword>
<evidence type="ECO:0000256" key="2">
    <source>
        <dbReference type="ARBA" id="ARBA00022630"/>
    </source>
</evidence>
<dbReference type="OrthoDB" id="9804207at2"/>
<dbReference type="PANTHER" id="PTHR43821:SF1">
    <property type="entry name" value="NAD(P)H NITROREDUCTASE YDJA-RELATED"/>
    <property type="match status" value="1"/>
</dbReference>
<feature type="domain" description="Nitroreductase" evidence="9">
    <location>
        <begin position="14"/>
        <end position="164"/>
    </location>
</feature>
<keyword evidence="5 7" id="KW-0560">Oxidoreductase</keyword>
<dbReference type="InterPro" id="IPR029479">
    <property type="entry name" value="Nitroreductase"/>
</dbReference>
<evidence type="ECO:0000313" key="11">
    <source>
        <dbReference type="Proteomes" id="UP000245790"/>
    </source>
</evidence>
<evidence type="ECO:0000256" key="7">
    <source>
        <dbReference type="PIRNR" id="PIRNR000232"/>
    </source>
</evidence>
<evidence type="ECO:0000256" key="5">
    <source>
        <dbReference type="ARBA" id="ARBA00023002"/>
    </source>
</evidence>
<feature type="binding site" evidence="8">
    <location>
        <position position="39"/>
    </location>
    <ligand>
        <name>FMN</name>
        <dbReference type="ChEBI" id="CHEBI:58210"/>
        <note>ligand shared between dimeric partners</note>
    </ligand>
</feature>
<dbReference type="Gene3D" id="3.40.109.10">
    <property type="entry name" value="NADH Oxidase"/>
    <property type="match status" value="1"/>
</dbReference>
<evidence type="ECO:0000256" key="1">
    <source>
        <dbReference type="ARBA" id="ARBA00007118"/>
    </source>
</evidence>
<dbReference type="EMBL" id="QGGU01000007">
    <property type="protein sequence ID" value="PWK49938.1"/>
    <property type="molecule type" value="Genomic_DNA"/>
</dbReference>
<keyword evidence="11" id="KW-1185">Reference proteome</keyword>
<dbReference type="AlphaFoldDB" id="A0A316FM28"/>
<evidence type="ECO:0000256" key="6">
    <source>
        <dbReference type="ARBA" id="ARBA00023027"/>
    </source>
</evidence>
<dbReference type="RefSeq" id="WP_109763723.1">
    <property type="nucleotide sequence ID" value="NZ_QGGU01000007.1"/>
</dbReference>